<protein>
    <recommendedName>
        <fullName evidence="6">Butyrophilin subfamily 3 member A2-like Ig-C domain-containing protein</fullName>
    </recommendedName>
</protein>
<name>A0A8T3DF48_9TELE</name>
<dbReference type="InterPro" id="IPR050504">
    <property type="entry name" value="IgSF_BTN/MOG"/>
</dbReference>
<comment type="subcellular location">
    <subcellularLocation>
        <location evidence="1">Membrane</location>
    </subcellularLocation>
</comment>
<dbReference type="EMBL" id="JAERUA010000010">
    <property type="protein sequence ID" value="KAI1894806.1"/>
    <property type="molecule type" value="Genomic_DNA"/>
</dbReference>
<feature type="chain" id="PRO_5035772424" description="Butyrophilin subfamily 3 member A2-like Ig-C domain-containing protein" evidence="5">
    <location>
        <begin position="25"/>
        <end position="226"/>
    </location>
</feature>
<dbReference type="Gene3D" id="2.60.40.10">
    <property type="entry name" value="Immunoglobulins"/>
    <property type="match status" value="1"/>
</dbReference>
<keyword evidence="4" id="KW-0812">Transmembrane</keyword>
<dbReference type="GO" id="GO:0005102">
    <property type="term" value="F:signaling receptor binding"/>
    <property type="evidence" value="ECO:0007669"/>
    <property type="project" value="TreeGrafter"/>
</dbReference>
<feature type="transmembrane region" description="Helical" evidence="4">
    <location>
        <begin position="175"/>
        <end position="195"/>
    </location>
</feature>
<keyword evidence="8" id="KW-1185">Reference proteome</keyword>
<dbReference type="GO" id="GO:0009897">
    <property type="term" value="C:external side of plasma membrane"/>
    <property type="evidence" value="ECO:0007669"/>
    <property type="project" value="TreeGrafter"/>
</dbReference>
<feature type="domain" description="Butyrophilin subfamily 3 member A2-like Ig-C" evidence="6">
    <location>
        <begin position="85"/>
        <end position="128"/>
    </location>
</feature>
<evidence type="ECO:0000256" key="3">
    <source>
        <dbReference type="ARBA" id="ARBA00023319"/>
    </source>
</evidence>
<proteinExistence type="predicted"/>
<dbReference type="GO" id="GO:0001817">
    <property type="term" value="P:regulation of cytokine production"/>
    <property type="evidence" value="ECO:0007669"/>
    <property type="project" value="TreeGrafter"/>
</dbReference>
<reference evidence="7" key="1">
    <citation type="submission" date="2021-01" db="EMBL/GenBank/DDBJ databases">
        <authorList>
            <person name="Zahm M."/>
            <person name="Roques C."/>
            <person name="Cabau C."/>
            <person name="Klopp C."/>
            <person name="Donnadieu C."/>
            <person name="Jouanno E."/>
            <person name="Lampietro C."/>
            <person name="Louis A."/>
            <person name="Herpin A."/>
            <person name="Echchiki A."/>
            <person name="Berthelot C."/>
            <person name="Parey E."/>
            <person name="Roest-Crollius H."/>
            <person name="Braasch I."/>
            <person name="Postlethwait J."/>
            <person name="Bobe J."/>
            <person name="Montfort J."/>
            <person name="Bouchez O."/>
            <person name="Begum T."/>
            <person name="Mejri S."/>
            <person name="Adams A."/>
            <person name="Chen W.-J."/>
            <person name="Guiguen Y."/>
        </authorList>
    </citation>
    <scope>NUCLEOTIDE SEQUENCE</scope>
    <source>
        <tissue evidence="7">Blood</tissue>
    </source>
</reference>
<dbReference type="InterPro" id="IPR053896">
    <property type="entry name" value="BTN3A2-like_Ig-C"/>
</dbReference>
<evidence type="ECO:0000256" key="5">
    <source>
        <dbReference type="SAM" id="SignalP"/>
    </source>
</evidence>
<dbReference type="GO" id="GO:0050852">
    <property type="term" value="P:T cell receptor signaling pathway"/>
    <property type="evidence" value="ECO:0007669"/>
    <property type="project" value="TreeGrafter"/>
</dbReference>
<keyword evidence="2 4" id="KW-0472">Membrane</keyword>
<dbReference type="InterPro" id="IPR036179">
    <property type="entry name" value="Ig-like_dom_sf"/>
</dbReference>
<feature type="signal peptide" evidence="5">
    <location>
        <begin position="1"/>
        <end position="24"/>
    </location>
</feature>
<evidence type="ECO:0000313" key="8">
    <source>
        <dbReference type="Proteomes" id="UP000829720"/>
    </source>
</evidence>
<keyword evidence="4" id="KW-1133">Transmembrane helix</keyword>
<evidence type="ECO:0000313" key="7">
    <source>
        <dbReference type="EMBL" id="KAI1894806.1"/>
    </source>
</evidence>
<organism evidence="7 8">
    <name type="scientific">Albula goreensis</name>
    <dbReference type="NCBI Taxonomy" id="1534307"/>
    <lineage>
        <taxon>Eukaryota</taxon>
        <taxon>Metazoa</taxon>
        <taxon>Chordata</taxon>
        <taxon>Craniata</taxon>
        <taxon>Vertebrata</taxon>
        <taxon>Euteleostomi</taxon>
        <taxon>Actinopterygii</taxon>
        <taxon>Neopterygii</taxon>
        <taxon>Teleostei</taxon>
        <taxon>Albuliformes</taxon>
        <taxon>Albulidae</taxon>
        <taxon>Albula</taxon>
    </lineage>
</organism>
<dbReference type="AlphaFoldDB" id="A0A8T3DF48"/>
<comment type="caution">
    <text evidence="7">The sequence shown here is derived from an EMBL/GenBank/DDBJ whole genome shotgun (WGS) entry which is preliminary data.</text>
</comment>
<dbReference type="PANTHER" id="PTHR24100">
    <property type="entry name" value="BUTYROPHILIN"/>
    <property type="match status" value="1"/>
</dbReference>
<gene>
    <name evidence="7" type="ORF">AGOR_G00119540</name>
</gene>
<evidence type="ECO:0000256" key="4">
    <source>
        <dbReference type="SAM" id="Phobius"/>
    </source>
</evidence>
<keyword evidence="5" id="KW-0732">Signal</keyword>
<dbReference type="Proteomes" id="UP000829720">
    <property type="component" value="Unassembled WGS sequence"/>
</dbReference>
<evidence type="ECO:0000259" key="6">
    <source>
        <dbReference type="Pfam" id="PF22705"/>
    </source>
</evidence>
<sequence>MAVLNMKLVAFMTVVLFQTGITLTGLHVVIQEHNVTASYQEEDAGLYICEVWSGGYSLHGQDSVNLSVAAKPSVLDFVSKESNSLSFNSYGWFPKPHIFWTDRNNMSMIANTNISQGKDGLYSIQTVLHPDTNHKTYKLHLMFISPHSGKNQTEVFMQKAAVADSCQRITTTGSIILGVFVGFGIIVAVAVHKCWGQNSTGGLSLLAKFRSTRYGSVDGGRCRPQN</sequence>
<dbReference type="Pfam" id="PF22705">
    <property type="entry name" value="C2-set_3"/>
    <property type="match status" value="1"/>
</dbReference>
<evidence type="ECO:0000256" key="1">
    <source>
        <dbReference type="ARBA" id="ARBA00004370"/>
    </source>
</evidence>
<keyword evidence="3" id="KW-0393">Immunoglobulin domain</keyword>
<dbReference type="InterPro" id="IPR013783">
    <property type="entry name" value="Ig-like_fold"/>
</dbReference>
<dbReference type="SUPFAM" id="SSF48726">
    <property type="entry name" value="Immunoglobulin"/>
    <property type="match status" value="1"/>
</dbReference>
<evidence type="ECO:0000256" key="2">
    <source>
        <dbReference type="ARBA" id="ARBA00023136"/>
    </source>
</evidence>
<accession>A0A8T3DF48</accession>